<evidence type="ECO:0000313" key="4">
    <source>
        <dbReference type="EMBL" id="MFD2935928.1"/>
    </source>
</evidence>
<evidence type="ECO:0000313" key="5">
    <source>
        <dbReference type="Proteomes" id="UP001597512"/>
    </source>
</evidence>
<organism evidence="4 5">
    <name type="scientific">Spirosoma flavum</name>
    <dbReference type="NCBI Taxonomy" id="2048557"/>
    <lineage>
        <taxon>Bacteria</taxon>
        <taxon>Pseudomonadati</taxon>
        <taxon>Bacteroidota</taxon>
        <taxon>Cytophagia</taxon>
        <taxon>Cytophagales</taxon>
        <taxon>Cytophagaceae</taxon>
        <taxon>Spirosoma</taxon>
    </lineage>
</organism>
<gene>
    <name evidence="4" type="ORF">ACFS25_19255</name>
</gene>
<dbReference type="Proteomes" id="UP001597512">
    <property type="component" value="Unassembled WGS sequence"/>
</dbReference>
<dbReference type="InterPro" id="IPR002509">
    <property type="entry name" value="NODB_dom"/>
</dbReference>
<evidence type="ECO:0000256" key="1">
    <source>
        <dbReference type="ARBA" id="ARBA00004613"/>
    </source>
</evidence>
<keyword evidence="4" id="KW-0378">Hydrolase</keyword>
<dbReference type="PROSITE" id="PS51677">
    <property type="entry name" value="NODB"/>
    <property type="match status" value="1"/>
</dbReference>
<reference evidence="5" key="1">
    <citation type="journal article" date="2019" name="Int. J. Syst. Evol. Microbiol.">
        <title>The Global Catalogue of Microorganisms (GCM) 10K type strain sequencing project: providing services to taxonomists for standard genome sequencing and annotation.</title>
        <authorList>
            <consortium name="The Broad Institute Genomics Platform"/>
            <consortium name="The Broad Institute Genome Sequencing Center for Infectious Disease"/>
            <person name="Wu L."/>
            <person name="Ma J."/>
        </authorList>
    </citation>
    <scope>NUCLEOTIDE SEQUENCE [LARGE SCALE GENOMIC DNA]</scope>
    <source>
        <strain evidence="5">KCTC 52490</strain>
    </source>
</reference>
<dbReference type="SUPFAM" id="SSF88713">
    <property type="entry name" value="Glycoside hydrolase/deacetylase"/>
    <property type="match status" value="1"/>
</dbReference>
<dbReference type="CDD" id="cd10918">
    <property type="entry name" value="CE4_NodB_like_5s_6s"/>
    <property type="match status" value="1"/>
</dbReference>
<dbReference type="EMBL" id="JBHUOM010000019">
    <property type="protein sequence ID" value="MFD2935928.1"/>
    <property type="molecule type" value="Genomic_DNA"/>
</dbReference>
<evidence type="ECO:0000259" key="3">
    <source>
        <dbReference type="PROSITE" id="PS51677"/>
    </source>
</evidence>
<dbReference type="InterPro" id="IPR011330">
    <property type="entry name" value="Glyco_hydro/deAcase_b/a-brl"/>
</dbReference>
<dbReference type="PANTHER" id="PTHR34216:SF3">
    <property type="entry name" value="POLY-BETA-1,6-N-ACETYL-D-GLUCOSAMINE N-DEACETYLASE"/>
    <property type="match status" value="1"/>
</dbReference>
<feature type="domain" description="NodB homology" evidence="3">
    <location>
        <begin position="40"/>
        <end position="268"/>
    </location>
</feature>
<protein>
    <submittedName>
        <fullName evidence="4">Polysaccharide deacetylase family protein</fullName>
        <ecNumber evidence="4">3.-.-.-</ecNumber>
    </submittedName>
</protein>
<proteinExistence type="predicted"/>
<dbReference type="InterPro" id="IPR051398">
    <property type="entry name" value="Polysacch_Deacetylase"/>
</dbReference>
<name>A0ABW6ANB6_9BACT</name>
<dbReference type="GO" id="GO:0016787">
    <property type="term" value="F:hydrolase activity"/>
    <property type="evidence" value="ECO:0007669"/>
    <property type="project" value="UniProtKB-KW"/>
</dbReference>
<dbReference type="EC" id="3.-.-.-" evidence="4"/>
<comment type="caution">
    <text evidence="4">The sequence shown here is derived from an EMBL/GenBank/DDBJ whole genome shotgun (WGS) entry which is preliminary data.</text>
</comment>
<comment type="subcellular location">
    <subcellularLocation>
        <location evidence="1">Secreted</location>
    </subcellularLocation>
</comment>
<keyword evidence="2" id="KW-0732">Signal</keyword>
<dbReference type="Gene3D" id="3.20.20.370">
    <property type="entry name" value="Glycoside hydrolase/deacetylase"/>
    <property type="match status" value="2"/>
</dbReference>
<evidence type="ECO:0000256" key="2">
    <source>
        <dbReference type="ARBA" id="ARBA00022729"/>
    </source>
</evidence>
<keyword evidence="5" id="KW-1185">Reference proteome</keyword>
<dbReference type="RefSeq" id="WP_381504247.1">
    <property type="nucleotide sequence ID" value="NZ_JBHUOM010000019.1"/>
</dbReference>
<dbReference type="PANTHER" id="PTHR34216">
    <property type="match status" value="1"/>
</dbReference>
<accession>A0ABW6ANB6</accession>
<sequence length="268" mass="30828">MQNRRTYNRFVIHLLCLTLAFLLFVSNGWAQVLRKPIPDKLIVLTFDDASRSHATFVAPILKKYGFGGTFYVCEFAPDFADKTKYLTWEQIRQVDRVGFEIGNHTFTHKNLAKLSKPQLTNEVDSLEILCKLNHIRKPVTFAYPAYFTSPIAFDVLAEKKYQFARVGGDRAYDPAIDHPLLVPSYSMTDSNKEIMMHSLQEAKNGKVVVWTIHGVPDIAHPWVNIPPALFEEYMKFLHDNQYKVISMRDLLSYVNSEQAVRLISLPTK</sequence>
<dbReference type="Pfam" id="PF01522">
    <property type="entry name" value="Polysacc_deac_1"/>
    <property type="match status" value="1"/>
</dbReference>